<keyword evidence="4" id="KW-1185">Reference proteome</keyword>
<dbReference type="InterPro" id="IPR033635">
    <property type="entry name" value="ANKS1/Caskin"/>
</dbReference>
<keyword evidence="1" id="KW-0677">Repeat</keyword>
<accession>T1HBL8</accession>
<dbReference type="PANTHER" id="PTHR24174:SF1">
    <property type="entry name" value="IP14385P"/>
    <property type="match status" value="1"/>
</dbReference>
<evidence type="ECO:0000256" key="1">
    <source>
        <dbReference type="ARBA" id="ARBA00022737"/>
    </source>
</evidence>
<dbReference type="EMBL" id="ACPB03011927">
    <property type="status" value="NOT_ANNOTATED_CDS"/>
    <property type="molecule type" value="Genomic_DNA"/>
</dbReference>
<proteinExistence type="predicted"/>
<dbReference type="PANTHER" id="PTHR24174">
    <property type="entry name" value="ANKYRIN REPEAT AND STERILE ALPHA MOTIF DOMAIN-CONTAINING PROTEIN 1"/>
    <property type="match status" value="1"/>
</dbReference>
<evidence type="ECO:0000313" key="3">
    <source>
        <dbReference type="EnsemblMetazoa" id="RPRC001430-PA"/>
    </source>
</evidence>
<keyword evidence="2" id="KW-0040">ANK repeat</keyword>
<organism evidence="3 4">
    <name type="scientific">Rhodnius prolixus</name>
    <name type="common">Triatomid bug</name>
    <dbReference type="NCBI Taxonomy" id="13249"/>
    <lineage>
        <taxon>Eukaryota</taxon>
        <taxon>Metazoa</taxon>
        <taxon>Ecdysozoa</taxon>
        <taxon>Arthropoda</taxon>
        <taxon>Hexapoda</taxon>
        <taxon>Insecta</taxon>
        <taxon>Pterygota</taxon>
        <taxon>Neoptera</taxon>
        <taxon>Paraneoptera</taxon>
        <taxon>Hemiptera</taxon>
        <taxon>Heteroptera</taxon>
        <taxon>Panheteroptera</taxon>
        <taxon>Cimicomorpha</taxon>
        <taxon>Reduviidae</taxon>
        <taxon>Triatominae</taxon>
        <taxon>Rhodnius</taxon>
    </lineage>
</organism>
<dbReference type="Pfam" id="PF12796">
    <property type="entry name" value="Ank_2"/>
    <property type="match status" value="1"/>
</dbReference>
<dbReference type="eggNOG" id="KOG0507">
    <property type="taxonomic scope" value="Eukaryota"/>
</dbReference>
<dbReference type="STRING" id="13249.T1HBL8"/>
<dbReference type="AlphaFoldDB" id="T1HBL8"/>
<dbReference type="HOGENOM" id="CLU_1306236_0_0_1"/>
<dbReference type="GO" id="GO:0005829">
    <property type="term" value="C:cytosol"/>
    <property type="evidence" value="ECO:0007669"/>
    <property type="project" value="TreeGrafter"/>
</dbReference>
<dbReference type="VEuPathDB" id="VectorBase:RPRC001430"/>
<dbReference type="InParanoid" id="T1HBL8"/>
<dbReference type="Proteomes" id="UP000015103">
    <property type="component" value="Unassembled WGS sequence"/>
</dbReference>
<dbReference type="EnsemblMetazoa" id="RPRC001430-RA">
    <property type="protein sequence ID" value="RPRC001430-PA"/>
    <property type="gene ID" value="RPRC001430"/>
</dbReference>
<name>T1HBL8_RHOPR</name>
<reference evidence="3" key="1">
    <citation type="submission" date="2015-05" db="UniProtKB">
        <authorList>
            <consortium name="EnsemblMetazoa"/>
        </authorList>
    </citation>
    <scope>IDENTIFICATION</scope>
</reference>
<evidence type="ECO:0000313" key="4">
    <source>
        <dbReference type="Proteomes" id="UP000015103"/>
    </source>
</evidence>
<dbReference type="PROSITE" id="PS50088">
    <property type="entry name" value="ANK_REPEAT"/>
    <property type="match status" value="1"/>
</dbReference>
<dbReference type="InterPro" id="IPR036770">
    <property type="entry name" value="Ankyrin_rpt-contain_sf"/>
</dbReference>
<dbReference type="SMART" id="SM00248">
    <property type="entry name" value="ANK"/>
    <property type="match status" value="1"/>
</dbReference>
<dbReference type="PROSITE" id="PS50297">
    <property type="entry name" value="ANK_REP_REGION"/>
    <property type="match status" value="1"/>
</dbReference>
<protein>
    <submittedName>
        <fullName evidence="3">ANK_REP_REGION domain-containing protein</fullName>
    </submittedName>
</protein>
<evidence type="ECO:0000256" key="2">
    <source>
        <dbReference type="ARBA" id="ARBA00023043"/>
    </source>
</evidence>
<sequence>MESPLDLAAQYGRGVVEVLLSSGLEVNVRTSGGTALHEAALCGKVEVVRTLLDHGADLSLRDSHNNTVYELLQQFPPHVVHDITSLIKRHRGEIDEGEASLPPIPVPSLGSPYENVRLPVRESEGPGRTVDRVHGWVSSCGLSKSMMEGSFMSEECWCEREPDQISISSASSVGGQVARDKRAANAEIYLPMTPSPGSNNKVSVRQLSLII</sequence>
<dbReference type="SUPFAM" id="SSF48403">
    <property type="entry name" value="Ankyrin repeat"/>
    <property type="match status" value="1"/>
</dbReference>
<dbReference type="InterPro" id="IPR002110">
    <property type="entry name" value="Ankyrin_rpt"/>
</dbReference>
<dbReference type="Gene3D" id="1.25.40.20">
    <property type="entry name" value="Ankyrin repeat-containing domain"/>
    <property type="match status" value="1"/>
</dbReference>